<sequence length="229" mass="25089">MRIPANMLKLLIDLFMISLFTTFSTVLGCGVMPAGQMSTRTFNVTGFTTLPVNMVYTSAMNAARVPGIATSQEGARGFVSRLVMQAVFDVLESNGRSAFLPDAVISTILGQLTLNITYDPMLCQAVILNLTTDNVDDKKPQNCIIVSNTVTGICTKMREMLAQMLCDTTCRCYSGYPRRPLDNIRSPLDYKHHHGELVENDVAKCSEQSGSNVGSEAVWIALLLGSRHR</sequence>
<evidence type="ECO:0000313" key="2">
    <source>
        <dbReference type="Proteomes" id="UP001196413"/>
    </source>
</evidence>
<organism evidence="1 2">
    <name type="scientific">Parelaphostrongylus tenuis</name>
    <name type="common">Meningeal worm</name>
    <dbReference type="NCBI Taxonomy" id="148309"/>
    <lineage>
        <taxon>Eukaryota</taxon>
        <taxon>Metazoa</taxon>
        <taxon>Ecdysozoa</taxon>
        <taxon>Nematoda</taxon>
        <taxon>Chromadorea</taxon>
        <taxon>Rhabditida</taxon>
        <taxon>Rhabditina</taxon>
        <taxon>Rhabditomorpha</taxon>
        <taxon>Strongyloidea</taxon>
        <taxon>Metastrongylidae</taxon>
        <taxon>Parelaphostrongylus</taxon>
    </lineage>
</organism>
<reference evidence="1" key="1">
    <citation type="submission" date="2021-06" db="EMBL/GenBank/DDBJ databases">
        <title>Parelaphostrongylus tenuis whole genome reference sequence.</title>
        <authorList>
            <person name="Garwood T.J."/>
            <person name="Larsen P.A."/>
            <person name="Fountain-Jones N.M."/>
            <person name="Garbe J.R."/>
            <person name="Macchietto M.G."/>
            <person name="Kania S.A."/>
            <person name="Gerhold R.W."/>
            <person name="Richards J.E."/>
            <person name="Wolf T.M."/>
        </authorList>
    </citation>
    <scope>NUCLEOTIDE SEQUENCE</scope>
    <source>
        <strain evidence="1">MNPRO001-30</strain>
        <tissue evidence="1">Meninges</tissue>
    </source>
</reference>
<name>A0AAD5NAG0_PARTN</name>
<gene>
    <name evidence="1" type="ORF">KIN20_021072</name>
</gene>
<comment type="caution">
    <text evidence="1">The sequence shown here is derived from an EMBL/GenBank/DDBJ whole genome shotgun (WGS) entry which is preliminary data.</text>
</comment>
<dbReference type="EMBL" id="JAHQIW010004261">
    <property type="protein sequence ID" value="KAJ1361739.1"/>
    <property type="molecule type" value="Genomic_DNA"/>
</dbReference>
<dbReference type="Proteomes" id="UP001196413">
    <property type="component" value="Unassembled WGS sequence"/>
</dbReference>
<evidence type="ECO:0000313" key="1">
    <source>
        <dbReference type="EMBL" id="KAJ1361739.1"/>
    </source>
</evidence>
<protein>
    <submittedName>
        <fullName evidence="1">Uncharacterized protein</fullName>
    </submittedName>
</protein>
<dbReference type="AlphaFoldDB" id="A0AAD5NAG0"/>
<dbReference type="PROSITE" id="PS51257">
    <property type="entry name" value="PROKAR_LIPOPROTEIN"/>
    <property type="match status" value="1"/>
</dbReference>
<proteinExistence type="predicted"/>
<accession>A0AAD5NAG0</accession>
<keyword evidence="2" id="KW-1185">Reference proteome</keyword>